<dbReference type="EMBL" id="LJUO01000235">
    <property type="protein sequence ID" value="KPK67192.1"/>
    <property type="molecule type" value="Genomic_DNA"/>
</dbReference>
<evidence type="ECO:0000313" key="2">
    <source>
        <dbReference type="Proteomes" id="UP000051096"/>
    </source>
</evidence>
<reference evidence="1 2" key="1">
    <citation type="journal article" date="2015" name="Microbiome">
        <title>Genomic resolution of linkages in carbon, nitrogen, and sulfur cycling among widespread estuary sediment bacteria.</title>
        <authorList>
            <person name="Baker B.J."/>
            <person name="Lazar C.S."/>
            <person name="Teske A.P."/>
            <person name="Dick G.J."/>
        </authorList>
    </citation>
    <scope>NUCLEOTIDE SEQUENCE [LARGE SCALE GENOMIC DNA]</scope>
    <source>
        <strain evidence="1">SM23_60</strain>
    </source>
</reference>
<protein>
    <submittedName>
        <fullName evidence="1">Uncharacterized protein</fullName>
    </submittedName>
</protein>
<comment type="caution">
    <text evidence="1">The sequence shown here is derived from an EMBL/GenBank/DDBJ whole genome shotgun (WGS) entry which is preliminary data.</text>
</comment>
<gene>
    <name evidence="1" type="ORF">AMJ87_13765</name>
</gene>
<accession>A0A0S8G2D5</accession>
<name>A0A0S8G2D5_UNCW3</name>
<sequence>MKCKLFLFVLLWAHIFCQSPRVIVNISDKTIEQLDVSYRLAIDRAYGNDQSSEVEVMLQLVLQELREVITEQEGIYISDSMITHEALRIDKETKAPEILAKVKAVFADHRDYLRHYVRPILVEKLLQEMFFFDTLYHMESYRIINEAFVQRVNARIDSTLRILEPNKDQLRYYRNAAEKGIGEDKYSYFFIRQEGGKKKVYLVPKEDYTTWFHTEALKVPVRVHDKELKKKLLNRTRNSEFWQKILSE</sequence>
<dbReference type="Proteomes" id="UP000051096">
    <property type="component" value="Unassembled WGS sequence"/>
</dbReference>
<dbReference type="AlphaFoldDB" id="A0A0S8G2D5"/>
<proteinExistence type="predicted"/>
<organism evidence="1 2">
    <name type="scientific">candidate division WOR_3 bacterium SM23_60</name>
    <dbReference type="NCBI Taxonomy" id="1703780"/>
    <lineage>
        <taxon>Bacteria</taxon>
        <taxon>Bacteria division WOR-3</taxon>
    </lineage>
</organism>
<evidence type="ECO:0000313" key="1">
    <source>
        <dbReference type="EMBL" id="KPK67192.1"/>
    </source>
</evidence>